<evidence type="ECO:0000313" key="3">
    <source>
        <dbReference type="Proteomes" id="UP000188320"/>
    </source>
</evidence>
<gene>
    <name evidence="2" type="ORF">AX774_g1044</name>
</gene>
<feature type="compositionally biased region" description="Gly residues" evidence="1">
    <location>
        <begin position="8"/>
        <end position="17"/>
    </location>
</feature>
<accession>A0A1R1PWS1</accession>
<feature type="compositionally biased region" description="Acidic residues" evidence="1">
    <location>
        <begin position="155"/>
        <end position="182"/>
    </location>
</feature>
<dbReference type="Proteomes" id="UP000188320">
    <property type="component" value="Unassembled WGS sequence"/>
</dbReference>
<protein>
    <submittedName>
        <fullName evidence="2">Uncharacterized protein</fullName>
    </submittedName>
</protein>
<evidence type="ECO:0000313" key="2">
    <source>
        <dbReference type="EMBL" id="OMH85408.1"/>
    </source>
</evidence>
<feature type="compositionally biased region" description="Acidic residues" evidence="1">
    <location>
        <begin position="81"/>
        <end position="92"/>
    </location>
</feature>
<proteinExistence type="predicted"/>
<organism evidence="2 3">
    <name type="scientific">Zancudomyces culisetae</name>
    <name type="common">Gut fungus</name>
    <name type="synonym">Smittium culisetae</name>
    <dbReference type="NCBI Taxonomy" id="1213189"/>
    <lineage>
        <taxon>Eukaryota</taxon>
        <taxon>Fungi</taxon>
        <taxon>Fungi incertae sedis</taxon>
        <taxon>Zoopagomycota</taxon>
        <taxon>Kickxellomycotina</taxon>
        <taxon>Harpellomycetes</taxon>
        <taxon>Harpellales</taxon>
        <taxon>Legeriomycetaceae</taxon>
        <taxon>Zancudomyces</taxon>
    </lineage>
</organism>
<sequence>YANKATGGSSGGGGSGGTKLYVPERNPELEAKEIEKMEESREKAMRRIESTKRRQQERILAGLEPPRSSRKSQSQSAYHSDEDEELEVDEYDAAGGSYGLYNRTEQSYKAANRKVQNQSPSGRAGFSSSANAAGRRPAGGAARSQRQNDNYYHDELDDFVVDDDEDVGQDSPDETEDSDFSGEDSSRRHKHKHKHKHDKHQSSSHSNKKHRKAYDSGSSPASSKATAKRRLLLSDDEM</sequence>
<feature type="compositionally biased region" description="Polar residues" evidence="1">
    <location>
        <begin position="216"/>
        <end position="225"/>
    </location>
</feature>
<reference evidence="3" key="1">
    <citation type="submission" date="2017-01" db="EMBL/GenBank/DDBJ databases">
        <authorList>
            <person name="Wang Y."/>
            <person name="White M."/>
            <person name="Kvist S."/>
            <person name="Moncalvo J.-M."/>
        </authorList>
    </citation>
    <scope>NUCLEOTIDE SEQUENCE [LARGE SCALE GENOMIC DNA]</scope>
    <source>
        <strain evidence="3">COL-18-3</strain>
    </source>
</reference>
<dbReference type="EMBL" id="LSSK01000086">
    <property type="protein sequence ID" value="OMH85408.1"/>
    <property type="molecule type" value="Genomic_DNA"/>
</dbReference>
<feature type="compositionally biased region" description="Polar residues" evidence="1">
    <location>
        <begin position="103"/>
        <end position="121"/>
    </location>
</feature>
<name>A0A1R1PWS1_ZANCU</name>
<evidence type="ECO:0000256" key="1">
    <source>
        <dbReference type="SAM" id="MobiDB-lite"/>
    </source>
</evidence>
<feature type="compositionally biased region" description="Basic and acidic residues" evidence="1">
    <location>
        <begin position="25"/>
        <end position="57"/>
    </location>
</feature>
<dbReference type="AlphaFoldDB" id="A0A1R1PWS1"/>
<keyword evidence="3" id="KW-1185">Reference proteome</keyword>
<feature type="region of interest" description="Disordered" evidence="1">
    <location>
        <begin position="1"/>
        <end position="238"/>
    </location>
</feature>
<feature type="compositionally biased region" description="Basic residues" evidence="1">
    <location>
        <begin position="187"/>
        <end position="199"/>
    </location>
</feature>
<feature type="non-terminal residue" evidence="2">
    <location>
        <position position="1"/>
    </location>
</feature>
<comment type="caution">
    <text evidence="2">The sequence shown here is derived from an EMBL/GenBank/DDBJ whole genome shotgun (WGS) entry which is preliminary data.</text>
</comment>
<feature type="compositionally biased region" description="Low complexity" evidence="1">
    <location>
        <begin position="127"/>
        <end position="144"/>
    </location>
</feature>